<dbReference type="PANTHER" id="PTHR12429">
    <property type="entry name" value="NEURALIZED"/>
    <property type="match status" value="1"/>
</dbReference>
<sequence length="1029" mass="109065">QPGQEFNHGLVLSRDPLRPGRVFTVRIDRKVNSWSGSIEVGVTALDPAELDFPSSATGLRGGSWVVSGCSVLRDGRSLREDFGPDLDALGEGDRVGVQATPGGELRLWVNGRDWGVAAAGLPPRVWAVVDLYGKCTQVTVVLSLGGGAWCRGWSHVQFSLWGVGPWLAPPAGVGGACPRGCGLSGGAAWAGPAPPTSNEALLFHEKCGALIKLSNGHKTAERRRPLDEFNNGVVLTNRPLRDGEMFEVPPRGLGGTIMMSGCGILTNGKGTRREYCEFSLDELQEGDHIGLTRKPNNALHFYINGIDQGVATTLTPLVVYGVVDLYGMAVKVTIVHNHNHSDRLRRNNAILRALSPEGGRRPPEPPGAPEPDPDRLLFHPNCGQKAAIVNEGRTALRPHATDDFNHGVVLSSRALRDNELFQVRIDKMVDKWAGSIEIGVTTHNPAYLQLPSTMTNLRSGTWMMTGNGVMHNGTTVLDEYGHNLDRLKAGDTVGVVRKDDGTLHFFVNGVAQGPAAWNVPPNVYAVVDLYGQAAQATIVDDGGEGTPAPGDAGGLVWGGYGDLRASRRQVWGGNEGVTAIRPEDLEFPNTMTDIDYDTWMLSGTAIMQDGNTMRNNYGCDLDSLGTGSRIGMMRTAKGDLRYFINGADQGIACSGLPPGKEVYAVVDLYGQCVQVSITGATGPVDNSLSTSNATEKSFPLHSPVPGVAHRFHASCGKNVAFEAEGCRAVRVGGYCHGLVFSRKELRPDEVFEVGTRPPGGGGHRVPPWGGREVDGVGNRVGVKRCADDSMHILVDGEDMGPAATGVAKVGPAWSLDPSRRAMGQPLTPSWGRGSRGAALEPPHRAGGAEPAPAPMTFLETHGKNILLSNGNLTATRVASYNQGIVVVGQPLPPGHLFQVHTDFLNPQWSSRGGLGGWGRAFPRPWGHQPASPPPRRPQICENYGPNLDTVPAGTVLGLLVDAGACLHLFVNGLDQGVAAGDIPAPCYVLLDLYGQCEQVGGDPRPAAPGGGGGDPRARGDVEKADVVDG</sequence>
<reference evidence="3" key="2">
    <citation type="submission" date="2025-09" db="UniProtKB">
        <authorList>
            <consortium name="Ensembl"/>
        </authorList>
    </citation>
    <scope>IDENTIFICATION</scope>
</reference>
<reference evidence="3" key="1">
    <citation type="submission" date="2025-08" db="UniProtKB">
        <authorList>
            <consortium name="Ensembl"/>
        </authorList>
    </citation>
    <scope>IDENTIFICATION</scope>
</reference>
<feature type="region of interest" description="Disordered" evidence="1">
    <location>
        <begin position="815"/>
        <end position="848"/>
    </location>
</feature>
<protein>
    <recommendedName>
        <fullName evidence="2">NHR domain-containing protein</fullName>
    </recommendedName>
</protein>
<proteinExistence type="predicted"/>
<dbReference type="Proteomes" id="UP000694424">
    <property type="component" value="Unplaced"/>
</dbReference>
<evidence type="ECO:0000259" key="2">
    <source>
        <dbReference type="PROSITE" id="PS51065"/>
    </source>
</evidence>
<feature type="domain" description="NHR" evidence="2">
    <location>
        <begin position="200"/>
        <end position="248"/>
    </location>
</feature>
<dbReference type="InterPro" id="IPR037962">
    <property type="entry name" value="Neuralized"/>
</dbReference>
<keyword evidence="4" id="KW-1185">Reference proteome</keyword>
<feature type="domain" description="NHR" evidence="2">
    <location>
        <begin position="576"/>
        <end position="680"/>
    </location>
</feature>
<accession>A0A8B9PAZ3</accession>
<organism evidence="3 4">
    <name type="scientific">Apteryx owenii</name>
    <name type="common">Little spotted kiwi</name>
    <dbReference type="NCBI Taxonomy" id="8824"/>
    <lineage>
        <taxon>Eukaryota</taxon>
        <taxon>Metazoa</taxon>
        <taxon>Chordata</taxon>
        <taxon>Craniata</taxon>
        <taxon>Vertebrata</taxon>
        <taxon>Euteleostomi</taxon>
        <taxon>Archelosauria</taxon>
        <taxon>Archosauria</taxon>
        <taxon>Dinosauria</taxon>
        <taxon>Saurischia</taxon>
        <taxon>Theropoda</taxon>
        <taxon>Coelurosauria</taxon>
        <taxon>Aves</taxon>
        <taxon>Palaeognathae</taxon>
        <taxon>Apterygiformes</taxon>
        <taxon>Apterygidae</taxon>
        <taxon>Apteryx</taxon>
    </lineage>
</organism>
<dbReference type="PANTHER" id="PTHR12429:SF14">
    <property type="entry name" value="NEURALIZED-LIKE PROTEIN 4"/>
    <property type="match status" value="1"/>
</dbReference>
<dbReference type="SUPFAM" id="SSF49899">
    <property type="entry name" value="Concanavalin A-like lectins/glucanases"/>
    <property type="match status" value="1"/>
</dbReference>
<dbReference type="PROSITE" id="PS51065">
    <property type="entry name" value="NHR"/>
    <property type="match status" value="5"/>
</dbReference>
<dbReference type="Ensembl" id="ENSAOWT00000008294.1">
    <property type="protein sequence ID" value="ENSAOWP00000007325.1"/>
    <property type="gene ID" value="ENSAOWG00000005014.1"/>
</dbReference>
<feature type="domain" description="NHR" evidence="2">
    <location>
        <begin position="375"/>
        <end position="541"/>
    </location>
</feature>
<evidence type="ECO:0000313" key="4">
    <source>
        <dbReference type="Proteomes" id="UP000694424"/>
    </source>
</evidence>
<dbReference type="CDD" id="cd12887">
    <property type="entry name" value="SPRY_NHR_like"/>
    <property type="match status" value="4"/>
</dbReference>
<dbReference type="Gene3D" id="2.60.120.920">
    <property type="match status" value="8"/>
</dbReference>
<dbReference type="FunFam" id="2.60.120.920:FF:000001">
    <property type="entry name" value="neuralized-like protein 4 isoform X1"/>
    <property type="match status" value="2"/>
</dbReference>
<evidence type="ECO:0000313" key="3">
    <source>
        <dbReference type="Ensembl" id="ENSAOWP00000007325.1"/>
    </source>
</evidence>
<dbReference type="InterPro" id="IPR006573">
    <property type="entry name" value="NHR_dom"/>
</dbReference>
<feature type="compositionally biased region" description="Basic and acidic residues" evidence="1">
    <location>
        <begin position="1015"/>
        <end position="1029"/>
    </location>
</feature>
<dbReference type="SMART" id="SM00588">
    <property type="entry name" value="NEUZ"/>
    <property type="match status" value="3"/>
</dbReference>
<dbReference type="Pfam" id="PF07177">
    <property type="entry name" value="Neuralized"/>
    <property type="match status" value="7"/>
</dbReference>
<feature type="region of interest" description="Disordered" evidence="1">
    <location>
        <begin position="354"/>
        <end position="374"/>
    </location>
</feature>
<feature type="region of interest" description="Disordered" evidence="1">
    <location>
        <begin position="1001"/>
        <end position="1029"/>
    </location>
</feature>
<evidence type="ECO:0000256" key="1">
    <source>
        <dbReference type="SAM" id="MobiDB-lite"/>
    </source>
</evidence>
<dbReference type="InterPro" id="IPR013320">
    <property type="entry name" value="ConA-like_dom_sf"/>
</dbReference>
<dbReference type="AlphaFoldDB" id="A0A8B9PAZ3"/>
<feature type="domain" description="NHR" evidence="2">
    <location>
        <begin position="854"/>
        <end position="1004"/>
    </location>
</feature>
<feature type="domain" description="NHR" evidence="2">
    <location>
        <begin position="1"/>
        <end position="143"/>
    </location>
</feature>
<name>A0A8B9PAZ3_APTOW</name>
<feature type="region of interest" description="Disordered" evidence="1">
    <location>
        <begin position="751"/>
        <end position="773"/>
    </location>
</feature>
<dbReference type="InterPro" id="IPR043136">
    <property type="entry name" value="B30.2/SPRY_sf"/>
</dbReference>